<dbReference type="EMBL" id="JARJLG010000079">
    <property type="protein sequence ID" value="KAJ7751265.1"/>
    <property type="molecule type" value="Genomic_DNA"/>
</dbReference>
<keyword evidence="4 9" id="KW-0067">ATP-binding</keyword>
<evidence type="ECO:0000256" key="1">
    <source>
        <dbReference type="ARBA" id="ARBA00012840"/>
    </source>
</evidence>
<accession>A0AAD7IXB3</accession>
<reference evidence="11" key="1">
    <citation type="submission" date="2023-03" db="EMBL/GenBank/DDBJ databases">
        <title>Massive genome expansion in bonnet fungi (Mycena s.s.) driven by repeated elements and novel gene families across ecological guilds.</title>
        <authorList>
            <consortium name="Lawrence Berkeley National Laboratory"/>
            <person name="Harder C.B."/>
            <person name="Miyauchi S."/>
            <person name="Viragh M."/>
            <person name="Kuo A."/>
            <person name="Thoen E."/>
            <person name="Andreopoulos B."/>
            <person name="Lu D."/>
            <person name="Skrede I."/>
            <person name="Drula E."/>
            <person name="Henrissat B."/>
            <person name="Morin E."/>
            <person name="Kohler A."/>
            <person name="Barry K."/>
            <person name="LaButti K."/>
            <person name="Morin E."/>
            <person name="Salamov A."/>
            <person name="Lipzen A."/>
            <person name="Mereny Z."/>
            <person name="Hegedus B."/>
            <person name="Baldrian P."/>
            <person name="Stursova M."/>
            <person name="Weitz H."/>
            <person name="Taylor A."/>
            <person name="Grigoriev I.V."/>
            <person name="Nagy L.G."/>
            <person name="Martin F."/>
            <person name="Kauserud H."/>
        </authorList>
    </citation>
    <scope>NUCLEOTIDE SEQUENCE</scope>
    <source>
        <strain evidence="11">CBHHK188m</strain>
    </source>
</reference>
<dbReference type="SUPFAM" id="SSF46589">
    <property type="entry name" value="tRNA-binding arm"/>
    <property type="match status" value="1"/>
</dbReference>
<dbReference type="InterPro" id="IPR010978">
    <property type="entry name" value="tRNA-bd_arm"/>
</dbReference>
<keyword evidence="12" id="KW-1185">Reference proteome</keyword>
<keyword evidence="5" id="KW-0030">Aminoacyl-tRNA synthetase</keyword>
<name>A0AAD7IXB3_9AGAR</name>
<dbReference type="InterPro" id="IPR002314">
    <property type="entry name" value="aa-tRNA-synt_IIb"/>
</dbReference>
<dbReference type="InterPro" id="IPR006195">
    <property type="entry name" value="aa-tRNA-synth_II"/>
</dbReference>
<feature type="binding site" evidence="8">
    <location>
        <position position="293"/>
    </location>
    <ligand>
        <name>L-serine</name>
        <dbReference type="ChEBI" id="CHEBI:33384"/>
    </ligand>
</feature>
<evidence type="ECO:0000256" key="4">
    <source>
        <dbReference type="ARBA" id="ARBA00022840"/>
    </source>
</evidence>
<comment type="caution">
    <text evidence="11">The sequence shown here is derived from an EMBL/GenBank/DDBJ whole genome shotgun (WGS) entry which is preliminary data.</text>
</comment>
<keyword evidence="2" id="KW-0436">Ligase</keyword>
<evidence type="ECO:0000256" key="5">
    <source>
        <dbReference type="ARBA" id="ARBA00023146"/>
    </source>
</evidence>
<organism evidence="11 12">
    <name type="scientific">Mycena maculata</name>
    <dbReference type="NCBI Taxonomy" id="230809"/>
    <lineage>
        <taxon>Eukaryota</taxon>
        <taxon>Fungi</taxon>
        <taxon>Dikarya</taxon>
        <taxon>Basidiomycota</taxon>
        <taxon>Agaricomycotina</taxon>
        <taxon>Agaricomycetes</taxon>
        <taxon>Agaricomycetidae</taxon>
        <taxon>Agaricales</taxon>
        <taxon>Marasmiineae</taxon>
        <taxon>Mycenaceae</taxon>
        <taxon>Mycena</taxon>
    </lineage>
</organism>
<dbReference type="Gene3D" id="3.30.930.10">
    <property type="entry name" value="Bira Bifunctional Protein, Domain 2"/>
    <property type="match status" value="1"/>
</dbReference>
<dbReference type="Pfam" id="PF00587">
    <property type="entry name" value="tRNA-synt_2b"/>
    <property type="match status" value="1"/>
</dbReference>
<protein>
    <recommendedName>
        <fullName evidence="1">serine--tRNA ligase</fullName>
        <ecNumber evidence="1">6.1.1.11</ecNumber>
    </recommendedName>
    <alternativeName>
        <fullName evidence="6">Seryl-tRNA synthetase</fullName>
    </alternativeName>
    <alternativeName>
        <fullName evidence="7">Seryl-tRNA(Ser) synthetase</fullName>
    </alternativeName>
</protein>
<evidence type="ECO:0000313" key="12">
    <source>
        <dbReference type="Proteomes" id="UP001215280"/>
    </source>
</evidence>
<dbReference type="Gene3D" id="1.10.287.40">
    <property type="entry name" value="Serine-tRNA synthetase, tRNA binding domain"/>
    <property type="match status" value="1"/>
</dbReference>
<feature type="binding site" evidence="9">
    <location>
        <begin position="324"/>
        <end position="326"/>
    </location>
    <ligand>
        <name>ATP</name>
        <dbReference type="ChEBI" id="CHEBI:30616"/>
    </ligand>
</feature>
<evidence type="ECO:0000256" key="9">
    <source>
        <dbReference type="PIRSR" id="PIRSR001529-2"/>
    </source>
</evidence>
<dbReference type="InterPro" id="IPR002317">
    <property type="entry name" value="Ser-tRNA-ligase_type_1"/>
</dbReference>
<evidence type="ECO:0000256" key="2">
    <source>
        <dbReference type="ARBA" id="ARBA00022598"/>
    </source>
</evidence>
<feature type="binding site" evidence="9">
    <location>
        <begin position="340"/>
        <end position="343"/>
    </location>
    <ligand>
        <name>ATP</name>
        <dbReference type="ChEBI" id="CHEBI:30616"/>
    </ligand>
</feature>
<dbReference type="GO" id="GO:0006434">
    <property type="term" value="P:seryl-tRNA aminoacylation"/>
    <property type="evidence" value="ECO:0007669"/>
    <property type="project" value="InterPro"/>
</dbReference>
<dbReference type="EC" id="6.1.1.11" evidence="1"/>
<evidence type="ECO:0000256" key="7">
    <source>
        <dbReference type="ARBA" id="ARBA00034892"/>
    </source>
</evidence>
<evidence type="ECO:0000259" key="10">
    <source>
        <dbReference type="PROSITE" id="PS50862"/>
    </source>
</evidence>
<evidence type="ECO:0000313" key="11">
    <source>
        <dbReference type="EMBL" id="KAJ7751265.1"/>
    </source>
</evidence>
<dbReference type="InterPro" id="IPR042103">
    <property type="entry name" value="SerRS_1_N_sf"/>
</dbReference>
<sequence>MASIARGSARGSAQAVRSFLYFGKASKQLICTRGCRFASSDAAPAPQRIIPAPRLDYRGVSENIVYKSTNALNRKAPIPSDAMQSVARAYTELKSLYHALNAQRNARSVVGERIRRSAEENNTEARDVALAEALKIKEEILRLEPALLSVEENLLALALAIPNDTHPSSPLGPESAAVTLSTHGPELIPATPERDHVTIARKFGLVDFEGAAIVTGSSWYYLMNEAALLEMALTNYALSIAVKHGFTPVTTPDVVRSDVASRCGFQPRDNPLSPASQVYHINSKSQDLILSATSEIPLGGMFANKIFTEMALPLKVVGLGRAFRAEAGARGADTRGLYRVHQFTKVELFMVTKPEDSEKMMEDMRAIQTAILNGLGLPFRVLDMPSEELGASAYRKYDMEVWMPGRGAWGEVSSLSNCTDYQSRRLHIRYETHSRTATKPTAFTHTLNGTAAAIPRLIIALLENGATFDEQGELVGIALPEALRPFWIGGSSRTIIQWQ</sequence>
<dbReference type="PANTHER" id="PTHR11778">
    <property type="entry name" value="SERYL-TRNA SYNTHETASE"/>
    <property type="match status" value="1"/>
</dbReference>
<dbReference type="InterPro" id="IPR045864">
    <property type="entry name" value="aa-tRNA-synth_II/BPL/LPL"/>
</dbReference>
<feature type="site" description="Important for serine binding" evidence="8">
    <location>
        <position position="450"/>
    </location>
</feature>
<dbReference type="GO" id="GO:0005524">
    <property type="term" value="F:ATP binding"/>
    <property type="evidence" value="ECO:0007669"/>
    <property type="project" value="UniProtKB-KW"/>
</dbReference>
<dbReference type="GO" id="GO:0004828">
    <property type="term" value="F:serine-tRNA ligase activity"/>
    <property type="evidence" value="ECO:0007669"/>
    <property type="project" value="UniProtKB-EC"/>
</dbReference>
<dbReference type="PROSITE" id="PS50862">
    <property type="entry name" value="AA_TRNA_LIGASE_II"/>
    <property type="match status" value="1"/>
</dbReference>
<dbReference type="PRINTS" id="PR00981">
    <property type="entry name" value="TRNASYNTHSER"/>
</dbReference>
<proteinExistence type="predicted"/>
<feature type="binding site" evidence="8">
    <location>
        <position position="324"/>
    </location>
    <ligand>
        <name>L-serine</name>
        <dbReference type="ChEBI" id="CHEBI:33384"/>
    </ligand>
</feature>
<feature type="domain" description="Aminoacyl-transfer RNA synthetases class-II family profile" evidence="10">
    <location>
        <begin position="195"/>
        <end position="480"/>
    </location>
</feature>
<dbReference type="PIRSF" id="PIRSF001529">
    <property type="entry name" value="Ser-tRNA-synth_IIa"/>
    <property type="match status" value="1"/>
</dbReference>
<evidence type="ECO:0000256" key="6">
    <source>
        <dbReference type="ARBA" id="ARBA00031113"/>
    </source>
</evidence>
<feature type="binding site" evidence="8">
    <location>
        <position position="347"/>
    </location>
    <ligand>
        <name>L-serine</name>
        <dbReference type="ChEBI" id="CHEBI:33384"/>
    </ligand>
</feature>
<dbReference type="NCBIfam" id="TIGR00414">
    <property type="entry name" value="serS"/>
    <property type="match status" value="1"/>
</dbReference>
<keyword evidence="3" id="KW-0547">Nucleotide-binding</keyword>
<feature type="binding site" evidence="8">
    <location>
        <position position="448"/>
    </location>
    <ligand>
        <name>L-serine</name>
        <dbReference type="ChEBI" id="CHEBI:33384"/>
    </ligand>
</feature>
<evidence type="ECO:0000256" key="8">
    <source>
        <dbReference type="PIRSR" id="PIRSR001529-1"/>
    </source>
</evidence>
<feature type="binding site" evidence="9">
    <location>
        <begin position="411"/>
        <end position="414"/>
    </location>
    <ligand>
        <name>ATP</name>
        <dbReference type="ChEBI" id="CHEBI:30616"/>
    </ligand>
</feature>
<evidence type="ECO:0000256" key="3">
    <source>
        <dbReference type="ARBA" id="ARBA00022741"/>
    </source>
</evidence>
<dbReference type="Proteomes" id="UP001215280">
    <property type="component" value="Unassembled WGS sequence"/>
</dbReference>
<dbReference type="SUPFAM" id="SSF55681">
    <property type="entry name" value="Class II aaRS and biotin synthetases"/>
    <property type="match status" value="1"/>
</dbReference>
<dbReference type="AlphaFoldDB" id="A0AAD7IXB3"/>
<gene>
    <name evidence="11" type="ORF">DFH07DRAFT_1061937</name>
</gene>